<dbReference type="Proteomes" id="UP000009022">
    <property type="component" value="Unassembled WGS sequence"/>
</dbReference>
<dbReference type="CTD" id="6758680"/>
<sequence>MLSEAEESVLTSNYVNISKDLPYDSLIGEIKANKIIDDYESAELDTISHPIKRNKSLLDKLRKKPSGTFVLFCKLYSNVRSVQSQQGADLLRKIQDEKAKLARPGTDLNHITYENSNRQPAVDLDEPAKPYIKKIYRDIGVDWPKLALELDYSQNDIKRFKVDTQNDSNEQCAAMLYDYQRKHGSSFTKSKLEKALRESDLGEAADKLLKLSL</sequence>
<dbReference type="Pfam" id="PF00531">
    <property type="entry name" value="Death"/>
    <property type="match status" value="1"/>
</dbReference>
<evidence type="ECO:0000259" key="1">
    <source>
        <dbReference type="PROSITE" id="PS50017"/>
    </source>
</evidence>
<feature type="domain" description="Death" evidence="1">
    <location>
        <begin position="139"/>
        <end position="212"/>
    </location>
</feature>
<reference evidence="2 3" key="1">
    <citation type="journal article" date="2008" name="Nature">
        <title>The Trichoplax genome and the nature of placozoans.</title>
        <authorList>
            <person name="Srivastava M."/>
            <person name="Begovic E."/>
            <person name="Chapman J."/>
            <person name="Putnam N.H."/>
            <person name="Hellsten U."/>
            <person name="Kawashima T."/>
            <person name="Kuo A."/>
            <person name="Mitros T."/>
            <person name="Salamov A."/>
            <person name="Carpenter M.L."/>
            <person name="Signorovitch A.Y."/>
            <person name="Moreno M.A."/>
            <person name="Kamm K."/>
            <person name="Grimwood J."/>
            <person name="Schmutz J."/>
            <person name="Shapiro H."/>
            <person name="Grigoriev I.V."/>
            <person name="Buss L.W."/>
            <person name="Schierwater B."/>
            <person name="Dellaporta S.L."/>
            <person name="Rokhsar D.S."/>
        </authorList>
    </citation>
    <scope>NUCLEOTIDE SEQUENCE [LARGE SCALE GENOMIC DNA]</scope>
    <source>
        <strain evidence="2 3">Grell-BS-1999</strain>
    </source>
</reference>
<proteinExistence type="predicted"/>
<name>B3SB17_TRIAD</name>
<dbReference type="SUPFAM" id="SSF47986">
    <property type="entry name" value="DEATH domain"/>
    <property type="match status" value="2"/>
</dbReference>
<dbReference type="GeneID" id="6758680"/>
<keyword evidence="3" id="KW-1185">Reference proteome</keyword>
<dbReference type="SMART" id="SM00005">
    <property type="entry name" value="DEATH"/>
    <property type="match status" value="1"/>
</dbReference>
<dbReference type="RefSeq" id="XP_002117415.1">
    <property type="nucleotide sequence ID" value="XM_002117379.1"/>
</dbReference>
<evidence type="ECO:0000313" key="3">
    <source>
        <dbReference type="Proteomes" id="UP000009022"/>
    </source>
</evidence>
<dbReference type="EMBL" id="DS985263">
    <property type="protein sequence ID" value="EDV20031.1"/>
    <property type="molecule type" value="Genomic_DNA"/>
</dbReference>
<dbReference type="InterPro" id="IPR011029">
    <property type="entry name" value="DEATH-like_dom_sf"/>
</dbReference>
<dbReference type="PROSITE" id="PS50017">
    <property type="entry name" value="DEATH_DOMAIN"/>
    <property type="match status" value="1"/>
</dbReference>
<evidence type="ECO:0000313" key="2">
    <source>
        <dbReference type="EMBL" id="EDV20031.1"/>
    </source>
</evidence>
<dbReference type="PANTHER" id="PTHR15077:SF9">
    <property type="entry name" value="C-TERMINAL OF ROC (COR) DOMAIN-CONTAINING PROTEIN"/>
    <property type="match status" value="1"/>
</dbReference>
<organism evidence="2 3">
    <name type="scientific">Trichoplax adhaerens</name>
    <name type="common">Trichoplax reptans</name>
    <dbReference type="NCBI Taxonomy" id="10228"/>
    <lineage>
        <taxon>Eukaryota</taxon>
        <taxon>Metazoa</taxon>
        <taxon>Placozoa</taxon>
        <taxon>Uniplacotomia</taxon>
        <taxon>Trichoplacea</taxon>
        <taxon>Trichoplacidae</taxon>
        <taxon>Trichoplax</taxon>
    </lineage>
</organism>
<dbReference type="InterPro" id="IPR000488">
    <property type="entry name" value="Death_dom"/>
</dbReference>
<protein>
    <recommendedName>
        <fullName evidence="1">Death domain-containing protein</fullName>
    </recommendedName>
</protein>
<dbReference type="AlphaFoldDB" id="B3SB17"/>
<dbReference type="STRING" id="10228.B3SB17"/>
<dbReference type="CDD" id="cd01671">
    <property type="entry name" value="CARD"/>
    <property type="match status" value="1"/>
</dbReference>
<accession>B3SB17</accession>
<dbReference type="PANTHER" id="PTHR15077">
    <property type="entry name" value="FAS-ASSOCIATING DEATH DOMAIN-CONTAINING PROTEIN FADD"/>
    <property type="match status" value="1"/>
</dbReference>
<dbReference type="KEGG" id="tad:TRIADDRAFT_61459"/>
<dbReference type="InParanoid" id="B3SB17"/>
<dbReference type="HOGENOM" id="CLU_1295862_0_0_1"/>
<dbReference type="Gene3D" id="1.10.533.10">
    <property type="entry name" value="Death Domain, Fas"/>
    <property type="match status" value="2"/>
</dbReference>
<gene>
    <name evidence="2" type="ORF">TRIADDRAFT_61459</name>
</gene>
<dbReference type="GO" id="GO:0007165">
    <property type="term" value="P:signal transduction"/>
    <property type="evidence" value="ECO:0007669"/>
    <property type="project" value="InterPro"/>
</dbReference>
<dbReference type="PhylomeDB" id="B3SB17"/>
<dbReference type="InterPro" id="IPR016729">
    <property type="entry name" value="FADD"/>
</dbReference>
<dbReference type="CDD" id="cd01670">
    <property type="entry name" value="Death"/>
    <property type="match status" value="1"/>
</dbReference>
<dbReference type="OrthoDB" id="10031931at2759"/>